<dbReference type="UniPathway" id="UPA00299"/>
<keyword evidence="21" id="KW-1185">Reference proteome</keyword>
<dbReference type="Proteomes" id="UP000589036">
    <property type="component" value="Unassembled WGS sequence"/>
</dbReference>
<dbReference type="EMBL" id="JACCCC010000001">
    <property type="protein sequence ID" value="NYE47285.1"/>
    <property type="molecule type" value="Genomic_DNA"/>
</dbReference>
<evidence type="ECO:0000313" key="21">
    <source>
        <dbReference type="Proteomes" id="UP000589036"/>
    </source>
</evidence>
<dbReference type="RefSeq" id="WP_179643263.1">
    <property type="nucleotide sequence ID" value="NZ_BAAAYY010000017.1"/>
</dbReference>
<dbReference type="Gene3D" id="2.60.40.10">
    <property type="entry name" value="Immunoglobulins"/>
    <property type="match status" value="1"/>
</dbReference>
<evidence type="ECO:0000313" key="20">
    <source>
        <dbReference type="EMBL" id="NYE47285.1"/>
    </source>
</evidence>
<feature type="domain" description="Glycosyl hydrolase family 13 catalytic" evidence="19">
    <location>
        <begin position="119"/>
        <end position="515"/>
    </location>
</feature>
<evidence type="ECO:0000259" key="19">
    <source>
        <dbReference type="SMART" id="SM00642"/>
    </source>
</evidence>
<accession>A0A852TV59</accession>
<feature type="binding site" evidence="16">
    <location>
        <begin position="325"/>
        <end position="329"/>
    </location>
    <ligand>
        <name>substrate</name>
    </ligand>
</feature>
<feature type="binding site" evidence="16">
    <location>
        <begin position="261"/>
        <end position="266"/>
    </location>
    <ligand>
        <name>substrate</name>
    </ligand>
</feature>
<dbReference type="InterPro" id="IPR012768">
    <property type="entry name" value="Trehalose_TreZ"/>
</dbReference>
<comment type="caution">
    <text evidence="20">The sequence shown here is derived from an EMBL/GenBank/DDBJ whole genome shotgun (WGS) entry which is preliminary data.</text>
</comment>
<dbReference type="CDD" id="cd02853">
    <property type="entry name" value="E_set_MTHase_like_N"/>
    <property type="match status" value="1"/>
</dbReference>
<name>A0A852TV59_9ACTN</name>
<dbReference type="SUPFAM" id="SSF51445">
    <property type="entry name" value="(Trans)glycosidases"/>
    <property type="match status" value="1"/>
</dbReference>
<evidence type="ECO:0000256" key="7">
    <source>
        <dbReference type="ARBA" id="ARBA00022801"/>
    </source>
</evidence>
<dbReference type="Gene3D" id="3.20.20.80">
    <property type="entry name" value="Glycosidases"/>
    <property type="match status" value="1"/>
</dbReference>
<evidence type="ECO:0000256" key="18">
    <source>
        <dbReference type="SAM" id="MobiDB-lite"/>
    </source>
</evidence>
<evidence type="ECO:0000256" key="3">
    <source>
        <dbReference type="ARBA" id="ARBA00008061"/>
    </source>
</evidence>
<evidence type="ECO:0000256" key="5">
    <source>
        <dbReference type="ARBA" id="ARBA00015938"/>
    </source>
</evidence>
<dbReference type="Pfam" id="PF00128">
    <property type="entry name" value="Alpha-amylase"/>
    <property type="match status" value="1"/>
</dbReference>
<proteinExistence type="inferred from homology"/>
<keyword evidence="9 14" id="KW-0326">Glycosidase</keyword>
<evidence type="ECO:0000256" key="8">
    <source>
        <dbReference type="ARBA" id="ARBA00023277"/>
    </source>
</evidence>
<evidence type="ECO:0000256" key="11">
    <source>
        <dbReference type="ARBA" id="ARBA00033284"/>
    </source>
</evidence>
<evidence type="ECO:0000256" key="9">
    <source>
        <dbReference type="ARBA" id="ARBA00023295"/>
    </source>
</evidence>
<evidence type="ECO:0000256" key="15">
    <source>
        <dbReference type="PIRSR" id="PIRSR006337-1"/>
    </source>
</evidence>
<dbReference type="InterPro" id="IPR044901">
    <property type="entry name" value="Trehalose_TreZ_E-set_sf"/>
</dbReference>
<dbReference type="PIRSF" id="PIRSF006337">
    <property type="entry name" value="Trehalose_TreZ"/>
    <property type="match status" value="1"/>
</dbReference>
<protein>
    <recommendedName>
        <fullName evidence="5 13">Malto-oligosyltrehalose trehalohydrolase</fullName>
        <shortName evidence="14">MTHase</shortName>
        <ecNumber evidence="4 13">3.2.1.141</ecNumber>
    </recommendedName>
    <alternativeName>
        <fullName evidence="11 14">4-alpha-D-((1-&gt;4)-alpha-D-glucano)trehalose trehalohydrolase</fullName>
    </alternativeName>
    <alternativeName>
        <fullName evidence="10 14">Maltooligosyl trehalose trehalohydrolase</fullName>
    </alternativeName>
</protein>
<dbReference type="SMART" id="SM00642">
    <property type="entry name" value="Aamy"/>
    <property type="match status" value="1"/>
</dbReference>
<dbReference type="PANTHER" id="PTHR43651:SF11">
    <property type="entry name" value="MALTO-OLIGOSYLTREHALOSE TREHALOHYDROLASE"/>
    <property type="match status" value="1"/>
</dbReference>
<dbReference type="AlphaFoldDB" id="A0A852TV59"/>
<dbReference type="SUPFAM" id="SSF81296">
    <property type="entry name" value="E set domains"/>
    <property type="match status" value="1"/>
</dbReference>
<dbReference type="InterPro" id="IPR022567">
    <property type="entry name" value="DUF3459"/>
</dbReference>
<dbReference type="PANTHER" id="PTHR43651">
    <property type="entry name" value="1,4-ALPHA-GLUCAN-BRANCHING ENZYME"/>
    <property type="match status" value="1"/>
</dbReference>
<dbReference type="GO" id="GO:0005737">
    <property type="term" value="C:cytoplasm"/>
    <property type="evidence" value="ECO:0007669"/>
    <property type="project" value="UniProtKB-SubCell"/>
</dbReference>
<evidence type="ECO:0000256" key="4">
    <source>
        <dbReference type="ARBA" id="ARBA00012268"/>
    </source>
</evidence>
<evidence type="ECO:0000256" key="17">
    <source>
        <dbReference type="PIRSR" id="PIRSR006337-3"/>
    </source>
</evidence>
<dbReference type="GO" id="GO:0005992">
    <property type="term" value="P:trehalose biosynthetic process"/>
    <property type="evidence" value="ECO:0007669"/>
    <property type="project" value="UniProtKB-UniRule"/>
</dbReference>
<feature type="binding site" evidence="16">
    <location>
        <begin position="395"/>
        <end position="400"/>
    </location>
    <ligand>
        <name>substrate</name>
    </ligand>
</feature>
<feature type="active site" description="Proton donor" evidence="15">
    <location>
        <position position="300"/>
    </location>
</feature>
<feature type="compositionally biased region" description="Basic and acidic residues" evidence="18">
    <location>
        <begin position="28"/>
        <end position="42"/>
    </location>
</feature>
<dbReference type="InterPro" id="IPR013783">
    <property type="entry name" value="Ig-like_fold"/>
</dbReference>
<comment type="pathway">
    <text evidence="2 14">Glycan biosynthesis; trehalose biosynthesis.</text>
</comment>
<evidence type="ECO:0000256" key="12">
    <source>
        <dbReference type="ARBA" id="ARBA00034013"/>
    </source>
</evidence>
<comment type="subcellular location">
    <subcellularLocation>
        <location evidence="1 15">Cytoplasm</location>
    </subcellularLocation>
</comment>
<dbReference type="InterPro" id="IPR017853">
    <property type="entry name" value="GH"/>
</dbReference>
<dbReference type="Gene3D" id="1.10.10.760">
    <property type="entry name" value="E-set domains of sugar-utilizing enzymes"/>
    <property type="match status" value="1"/>
</dbReference>
<evidence type="ECO:0000256" key="10">
    <source>
        <dbReference type="ARBA" id="ARBA00032057"/>
    </source>
</evidence>
<comment type="similarity">
    <text evidence="3 14">Belongs to the glycosyl hydrolase 13 family.</text>
</comment>
<reference evidence="20 21" key="1">
    <citation type="submission" date="2020-07" db="EMBL/GenBank/DDBJ databases">
        <title>Sequencing the genomes of 1000 actinobacteria strains.</title>
        <authorList>
            <person name="Klenk H.-P."/>
        </authorList>
    </citation>
    <scope>NUCLEOTIDE SEQUENCE [LARGE SCALE GENOMIC DNA]</scope>
    <source>
        <strain evidence="20 21">CXB654</strain>
    </source>
</reference>
<feature type="site" description="Transition state stabilizer" evidence="17">
    <location>
        <position position="396"/>
    </location>
</feature>
<evidence type="ECO:0000256" key="16">
    <source>
        <dbReference type="PIRSR" id="PIRSR006337-2"/>
    </source>
</evidence>
<evidence type="ECO:0000256" key="13">
    <source>
        <dbReference type="NCBIfam" id="TIGR02402"/>
    </source>
</evidence>
<keyword evidence="8" id="KW-0119">Carbohydrate metabolism</keyword>
<dbReference type="InterPro" id="IPR014756">
    <property type="entry name" value="Ig_E-set"/>
</dbReference>
<dbReference type="InterPro" id="IPR006047">
    <property type="entry name" value="GH13_cat_dom"/>
</dbReference>
<dbReference type="GO" id="GO:0033942">
    <property type="term" value="F:4-alpha-D-(1-&gt;4)-alpha-D-glucanotrehalose trehalohydrolase activity"/>
    <property type="evidence" value="ECO:0007669"/>
    <property type="project" value="UniProtKB-EC"/>
</dbReference>
<evidence type="ECO:0000256" key="1">
    <source>
        <dbReference type="ARBA" id="ARBA00004496"/>
    </source>
</evidence>
<evidence type="ECO:0000256" key="2">
    <source>
        <dbReference type="ARBA" id="ARBA00005199"/>
    </source>
</evidence>
<dbReference type="Pfam" id="PF11941">
    <property type="entry name" value="DUF3459"/>
    <property type="match status" value="1"/>
</dbReference>
<keyword evidence="6" id="KW-0963">Cytoplasm</keyword>
<feature type="active site" description="Nucleophile" evidence="15">
    <location>
        <position position="263"/>
    </location>
</feature>
<sequence length="603" mass="65449">MTQSPAQRFSVWAPDRERVSVRVGPGDRPLDAPPARDHPMTRDERGWWHADVPVGPSDAAHPLDYAFLLDDDPEALPDPRSAWQPNGVHGPSRRYDHAAFPWTDTGWSGRALPGSVVYELHIGTFTEEGTFDAAIGRLDHLVDLGADLVEVMPVNAFDGVHGWGYDGVLWGAVHQPYGGPDAFKRFVDACHARGLGVLLDVVYNHLGPSGAYLPRFGPYFSGENAWGPSLNLDGPGSDEVRRHVIDDALGWLRDYHLDGLRLDAVHALADRRATHLLAELSAEVDALAAGLRRPLALIAESDLNDPAMVTAREAGGRGMTAQWCDDLHHALHAALTGEDQGYYADFAVPDALARTLRSAFLHAGTWSSFRGRTHGAPVDTRSIPGSRFLAYLQNHDQVGNRARGDRMPEAVRPGLLACGAAIVLCSPYTPMLFMGEEWAASTPWRFFASFPDPELAEGVRRGRRREFAGHGWGGAEVPDPMDPATRERSVLRWEERDRPGHKEVLELYRSLIALRRARPELADPRLDRFAVGASGDGRVLVLHRGALRVVCNLRAEAAAAVLDRPARSVLLASAGGAGTGAGGVETGAAEVRLPAESFAVLAT</sequence>
<feature type="region of interest" description="Disordered" evidence="18">
    <location>
        <begin position="1"/>
        <end position="42"/>
    </location>
</feature>
<dbReference type="NCBIfam" id="TIGR02402">
    <property type="entry name" value="trehalose_TreZ"/>
    <property type="match status" value="1"/>
</dbReference>
<keyword evidence="7 14" id="KW-0378">Hydrolase</keyword>
<evidence type="ECO:0000256" key="6">
    <source>
        <dbReference type="ARBA" id="ARBA00022490"/>
    </source>
</evidence>
<gene>
    <name evidence="20" type="ORF">HDA32_002405</name>
</gene>
<comment type="catalytic activity">
    <reaction evidence="12 14">
        <text>hydrolysis of (1-&gt;4)-alpha-D-glucosidic linkage in 4-alpha-D-[(1-&gt;4)-alpha-D-glucanosyl]n trehalose to yield trehalose and (1-&gt;4)-alpha-D-glucan.</text>
        <dbReference type="EC" id="3.2.1.141"/>
    </reaction>
</comment>
<evidence type="ECO:0000256" key="14">
    <source>
        <dbReference type="PIRNR" id="PIRNR006337"/>
    </source>
</evidence>
<dbReference type="CDD" id="cd11325">
    <property type="entry name" value="AmyAc_GTHase"/>
    <property type="match status" value="1"/>
</dbReference>
<organism evidence="20 21">
    <name type="scientific">Spinactinospora alkalitolerans</name>
    <dbReference type="NCBI Taxonomy" id="687207"/>
    <lineage>
        <taxon>Bacteria</taxon>
        <taxon>Bacillati</taxon>
        <taxon>Actinomycetota</taxon>
        <taxon>Actinomycetes</taxon>
        <taxon>Streptosporangiales</taxon>
        <taxon>Nocardiopsidaceae</taxon>
        <taxon>Spinactinospora</taxon>
    </lineage>
</organism>
<dbReference type="EC" id="3.2.1.141" evidence="4 13"/>